<protein>
    <submittedName>
        <fullName evidence="2">Uncharacterized protein</fullName>
    </submittedName>
</protein>
<dbReference type="EMBL" id="BGPR01000001">
    <property type="protein sequence ID" value="GBL72103.1"/>
    <property type="molecule type" value="Genomic_DNA"/>
</dbReference>
<comment type="caution">
    <text evidence="2">The sequence shown here is derived from an EMBL/GenBank/DDBJ whole genome shotgun (WGS) entry which is preliminary data.</text>
</comment>
<name>A0A4Y1ZXA6_ARAVE</name>
<organism evidence="2 3">
    <name type="scientific">Araneus ventricosus</name>
    <name type="common">Orbweaver spider</name>
    <name type="synonym">Epeira ventricosa</name>
    <dbReference type="NCBI Taxonomy" id="182803"/>
    <lineage>
        <taxon>Eukaryota</taxon>
        <taxon>Metazoa</taxon>
        <taxon>Ecdysozoa</taxon>
        <taxon>Arthropoda</taxon>
        <taxon>Chelicerata</taxon>
        <taxon>Arachnida</taxon>
        <taxon>Araneae</taxon>
        <taxon>Araneomorphae</taxon>
        <taxon>Entelegynae</taxon>
        <taxon>Araneoidea</taxon>
        <taxon>Araneidae</taxon>
        <taxon>Araneus</taxon>
    </lineage>
</organism>
<sequence length="126" mass="14316">MSMVIFEWAIDKKCLLSAKRIGLDLHQYNSRPHVSMVLPTAEVVEALLWSNFLTLSSHFKTSSAIHKLAWLRNLVSNPHARRRLKNPLNFKCRGDSVVRSRPWDRRVPGSKPDSTEDPPCTGPAAR</sequence>
<gene>
    <name evidence="2" type="ORF">AVEN_115112_1</name>
</gene>
<keyword evidence="3" id="KW-1185">Reference proteome</keyword>
<feature type="region of interest" description="Disordered" evidence="1">
    <location>
        <begin position="101"/>
        <end position="126"/>
    </location>
</feature>
<evidence type="ECO:0000313" key="2">
    <source>
        <dbReference type="EMBL" id="GBL72103.1"/>
    </source>
</evidence>
<evidence type="ECO:0000313" key="3">
    <source>
        <dbReference type="Proteomes" id="UP000499080"/>
    </source>
</evidence>
<reference evidence="2 3" key="1">
    <citation type="journal article" date="2019" name="Sci. Rep.">
        <title>Orb-weaving spider Araneus ventricosus genome elucidates the spidroin gene catalogue.</title>
        <authorList>
            <person name="Kono N."/>
            <person name="Nakamura H."/>
            <person name="Ohtoshi R."/>
            <person name="Moran D.A.P."/>
            <person name="Shinohara A."/>
            <person name="Yoshida Y."/>
            <person name="Fujiwara M."/>
            <person name="Mori M."/>
            <person name="Tomita M."/>
            <person name="Arakawa K."/>
        </authorList>
    </citation>
    <scope>NUCLEOTIDE SEQUENCE [LARGE SCALE GENOMIC DNA]</scope>
</reference>
<dbReference type="AlphaFoldDB" id="A0A4Y1ZXA6"/>
<accession>A0A4Y1ZXA6</accession>
<evidence type="ECO:0000256" key="1">
    <source>
        <dbReference type="SAM" id="MobiDB-lite"/>
    </source>
</evidence>
<dbReference type="Proteomes" id="UP000499080">
    <property type="component" value="Unassembled WGS sequence"/>
</dbReference>
<proteinExistence type="predicted"/>